<name>A0A561B0S9_9ACTN</name>
<protein>
    <submittedName>
        <fullName evidence="3">Uncharacterized protein (TIGR03083 family)</fullName>
    </submittedName>
</protein>
<dbReference type="GO" id="GO:0046872">
    <property type="term" value="F:metal ion binding"/>
    <property type="evidence" value="ECO:0007669"/>
    <property type="project" value="InterPro"/>
</dbReference>
<dbReference type="Gene3D" id="1.20.120.450">
    <property type="entry name" value="dinb family like domain"/>
    <property type="match status" value="1"/>
</dbReference>
<proteinExistence type="predicted"/>
<gene>
    <name evidence="3" type="ORF">FB561_7455</name>
</gene>
<sequence length="220" mass="23641">MGELDELIRTERLALVEFLTTLEPGEWATPSLCGEWTVQEVAAHLAWAPVLPLAETAGALVRSGFRMNKASAELAKRWALRGTDPIIEQLRSNADRNPKPPGVPAPAALVDAVVHQIDIRHPLGKPRAIPVAAFRDVADFSLSLRWPLNLSVGGSARKRVAGVRLVAIGYDWSHGDGPEAHLAAEGALRLLNGRPVDPDELNGPGAEVLAGRLDRGRSHP</sequence>
<dbReference type="Pfam" id="PF11716">
    <property type="entry name" value="MDMPI_N"/>
    <property type="match status" value="1"/>
</dbReference>
<dbReference type="OrthoDB" id="5178565at2"/>
<accession>A0A561B0S9</accession>
<dbReference type="InterPro" id="IPR017517">
    <property type="entry name" value="Maleyloyr_isom"/>
</dbReference>
<evidence type="ECO:0000313" key="4">
    <source>
        <dbReference type="Proteomes" id="UP000318380"/>
    </source>
</evidence>
<dbReference type="Proteomes" id="UP000318380">
    <property type="component" value="Unassembled WGS sequence"/>
</dbReference>
<reference evidence="3 4" key="1">
    <citation type="submission" date="2019-06" db="EMBL/GenBank/DDBJ databases">
        <title>Sequencing the genomes of 1000 actinobacteria strains.</title>
        <authorList>
            <person name="Klenk H.-P."/>
        </authorList>
    </citation>
    <scope>NUCLEOTIDE SEQUENCE [LARGE SCALE GENOMIC DNA]</scope>
    <source>
        <strain evidence="3 4">DSM 24683</strain>
    </source>
</reference>
<dbReference type="NCBIfam" id="TIGR03083">
    <property type="entry name" value="maleylpyruvate isomerase family mycothiol-dependent enzyme"/>
    <property type="match status" value="1"/>
</dbReference>
<evidence type="ECO:0000256" key="1">
    <source>
        <dbReference type="SAM" id="MobiDB-lite"/>
    </source>
</evidence>
<feature type="region of interest" description="Disordered" evidence="1">
    <location>
        <begin position="197"/>
        <end position="220"/>
    </location>
</feature>
<evidence type="ECO:0000313" key="3">
    <source>
        <dbReference type="EMBL" id="TWD72463.1"/>
    </source>
</evidence>
<feature type="domain" description="Mycothiol-dependent maleylpyruvate isomerase metal-binding" evidence="2">
    <location>
        <begin position="9"/>
        <end position="96"/>
    </location>
</feature>
<dbReference type="InterPro" id="IPR024344">
    <property type="entry name" value="MDMPI_metal-binding"/>
</dbReference>
<evidence type="ECO:0000259" key="2">
    <source>
        <dbReference type="Pfam" id="PF11716"/>
    </source>
</evidence>
<dbReference type="EMBL" id="VIVK01000004">
    <property type="protein sequence ID" value="TWD72463.1"/>
    <property type="molecule type" value="Genomic_DNA"/>
</dbReference>
<comment type="caution">
    <text evidence="3">The sequence shown here is derived from an EMBL/GenBank/DDBJ whole genome shotgun (WGS) entry which is preliminary data.</text>
</comment>
<organism evidence="3 4">
    <name type="scientific">Kribbella amoyensis</name>
    <dbReference type="NCBI Taxonomy" id="996641"/>
    <lineage>
        <taxon>Bacteria</taxon>
        <taxon>Bacillati</taxon>
        <taxon>Actinomycetota</taxon>
        <taxon>Actinomycetes</taxon>
        <taxon>Propionibacteriales</taxon>
        <taxon>Kribbellaceae</taxon>
        <taxon>Kribbella</taxon>
    </lineage>
</organism>
<dbReference type="RefSeq" id="WP_145814763.1">
    <property type="nucleotide sequence ID" value="NZ_VIVK01000004.1"/>
</dbReference>
<dbReference type="InterPro" id="IPR034660">
    <property type="entry name" value="DinB/YfiT-like"/>
</dbReference>
<dbReference type="AlphaFoldDB" id="A0A561B0S9"/>
<dbReference type="SUPFAM" id="SSF109854">
    <property type="entry name" value="DinB/YfiT-like putative metalloenzymes"/>
    <property type="match status" value="1"/>
</dbReference>
<keyword evidence="4" id="KW-1185">Reference proteome</keyword>